<evidence type="ECO:0000256" key="1">
    <source>
        <dbReference type="PROSITE-ProRule" id="PRU00122"/>
    </source>
</evidence>
<evidence type="ECO:0000313" key="3">
    <source>
        <dbReference type="EMBL" id="KAJ7338749.1"/>
    </source>
</evidence>
<gene>
    <name evidence="3" type="ORF">JRQ81_012651</name>
</gene>
<accession>A0A9Q0Y4R3</accession>
<dbReference type="PANTHER" id="PTHR15036">
    <property type="entry name" value="PIKACHURIN-LIKE PROTEIN"/>
    <property type="match status" value="1"/>
</dbReference>
<feature type="domain" description="Laminin G" evidence="2">
    <location>
        <begin position="420"/>
        <end position="593"/>
    </location>
</feature>
<dbReference type="OrthoDB" id="18487at2759"/>
<dbReference type="PANTHER" id="PTHR15036:SF47">
    <property type="entry name" value="LAMININ SUBUNIT ALPHA-4"/>
    <property type="match status" value="1"/>
</dbReference>
<dbReference type="SUPFAM" id="SSF49899">
    <property type="entry name" value="Concanavalin A-like lectins/glucanases"/>
    <property type="match status" value="3"/>
</dbReference>
<dbReference type="InterPro" id="IPR013320">
    <property type="entry name" value="ConA-like_dom_sf"/>
</dbReference>
<dbReference type="CDD" id="cd00110">
    <property type="entry name" value="LamG"/>
    <property type="match status" value="3"/>
</dbReference>
<dbReference type="AlphaFoldDB" id="A0A9Q0Y4R3"/>
<feature type="domain" description="Laminin G" evidence="2">
    <location>
        <begin position="31"/>
        <end position="191"/>
    </location>
</feature>
<comment type="caution">
    <text evidence="3">The sequence shown here is derived from an EMBL/GenBank/DDBJ whole genome shotgun (WGS) entry which is preliminary data.</text>
</comment>
<dbReference type="Gene3D" id="2.60.120.200">
    <property type="match status" value="3"/>
</dbReference>
<dbReference type="SMART" id="SM00282">
    <property type="entry name" value="LamG"/>
    <property type="match status" value="3"/>
</dbReference>
<name>A0A9Q0Y4R3_9SAUR</name>
<evidence type="ECO:0000259" key="2">
    <source>
        <dbReference type="PROSITE" id="PS50025"/>
    </source>
</evidence>
<dbReference type="InterPro" id="IPR050372">
    <property type="entry name" value="Neurexin-related_CASP"/>
</dbReference>
<dbReference type="PROSITE" id="PS50025">
    <property type="entry name" value="LAM_G_DOMAIN"/>
    <property type="match status" value="3"/>
</dbReference>
<feature type="domain" description="Laminin G" evidence="2">
    <location>
        <begin position="247"/>
        <end position="413"/>
    </location>
</feature>
<protein>
    <recommendedName>
        <fullName evidence="2">Laminin G domain-containing protein</fullName>
    </recommendedName>
</protein>
<dbReference type="InterPro" id="IPR001791">
    <property type="entry name" value="Laminin_G"/>
</dbReference>
<dbReference type="Pfam" id="PF02210">
    <property type="entry name" value="Laminin_G_2"/>
    <property type="match status" value="3"/>
</dbReference>
<sequence>MMNWRTSFETIPKLSEMFGVSRKCPDDWKLVRRATFSENGVLGFSDDDFPFPNDFQVGFGFHTLALDGTLLNYNLRPDMLTILLINGFLTVRLAEEESQSTKRHGDGLMHYVTVMKEGDTLRLLVDDVPESSTIEVRSIVGRKTLNQTIDFGGNNFEGCISNVFIQRSGQFPQIQNLTDHVKKTNVSLGFCTIKKRPQPMLLRELTDAYHQKMLKTKRLIANVTDASVQRRIKACPLHTTLKFIPGAYHFGNTPKTNLLFKPTQVSSRDWSHFAIDVRTRSSRGSIFFMGDKWGNRYTALFLSKGRFVFLLAADGKRIQVKSKTKFNDGQWHTVAFGKTEKKMSLVVDGLKVQEENITPTFSTMAESPVYLGGVPSIKTQNIPKKSFVGCLRNFNVGRKPIHAFHQNNGVLPCLDNALENGVGFFNEGGHIVIENAFQMSEDYKIEFNIRPTSLNSILIHTGSKQGNYLTVYVDEGVLTASGNNGAGEFLMSVTPQQFLCDGKWHSVAVTLNQNTVQLIVDTISNYTIRPSTVISISNAQPLYFGRVPVNMAIPWLPVQDMFLGCLKDVKINDKPVLISKLSDIHGMVNLQGCPVN</sequence>
<keyword evidence="4" id="KW-1185">Reference proteome</keyword>
<reference evidence="3" key="1">
    <citation type="journal article" date="2023" name="DNA Res.">
        <title>Chromosome-level genome assembly of Phrynocephalus forsythii using third-generation DNA sequencing and Hi-C analysis.</title>
        <authorList>
            <person name="Qi Y."/>
            <person name="Zhao W."/>
            <person name="Zhao Y."/>
            <person name="Niu C."/>
            <person name="Cao S."/>
            <person name="Zhang Y."/>
        </authorList>
    </citation>
    <scope>NUCLEOTIDE SEQUENCE</scope>
    <source>
        <tissue evidence="3">Muscle</tissue>
    </source>
</reference>
<dbReference type="Proteomes" id="UP001142489">
    <property type="component" value="Unassembled WGS sequence"/>
</dbReference>
<proteinExistence type="predicted"/>
<dbReference type="EMBL" id="JAPFRF010000003">
    <property type="protein sequence ID" value="KAJ7338749.1"/>
    <property type="molecule type" value="Genomic_DNA"/>
</dbReference>
<comment type="caution">
    <text evidence="1">Lacks conserved residue(s) required for the propagation of feature annotation.</text>
</comment>
<organism evidence="3 4">
    <name type="scientific">Phrynocephalus forsythii</name>
    <dbReference type="NCBI Taxonomy" id="171643"/>
    <lineage>
        <taxon>Eukaryota</taxon>
        <taxon>Metazoa</taxon>
        <taxon>Chordata</taxon>
        <taxon>Craniata</taxon>
        <taxon>Vertebrata</taxon>
        <taxon>Euteleostomi</taxon>
        <taxon>Lepidosauria</taxon>
        <taxon>Squamata</taxon>
        <taxon>Bifurcata</taxon>
        <taxon>Unidentata</taxon>
        <taxon>Episquamata</taxon>
        <taxon>Toxicofera</taxon>
        <taxon>Iguania</taxon>
        <taxon>Acrodonta</taxon>
        <taxon>Agamidae</taxon>
        <taxon>Agaminae</taxon>
        <taxon>Phrynocephalus</taxon>
    </lineage>
</organism>
<evidence type="ECO:0000313" key="4">
    <source>
        <dbReference type="Proteomes" id="UP001142489"/>
    </source>
</evidence>